<accession>A0A0B7GUB6</accession>
<reference evidence="2" key="1">
    <citation type="submission" date="2015-01" db="EMBL/GenBank/DDBJ databases">
        <authorList>
            <person name="Manzoor Shahid"/>
            <person name="Zubair Saima"/>
        </authorList>
    </citation>
    <scope>NUCLEOTIDE SEQUENCE [LARGE SCALE GENOMIC DNA]</scope>
    <source>
        <strain evidence="2">V1</strain>
    </source>
</reference>
<dbReference type="Proteomes" id="UP000042527">
    <property type="component" value="Unassembled WGS sequence"/>
</dbReference>
<sequence length="264" mass="30748">MQPMKISRARQELMAEYATASVFLYGVLSIDEFVEVFNHYEKKHTTSKEALSALKKFKKTEAVDYSFFNDILSASWFTSEFDIDREYIIYIREKQNGKPRYLPAKKEFLKYTNLLYHEFDESYLKLKAHIIKHKLMPSNYNEDNLDEDFFAIYELFQDSGTPANALKYFTVSGYVFGSKDTLDEFVNLLTDMYNNTRKYTNNGFTSNELQGKSNNPKLRHTSTNLNIQTQNDFPLPVFDVVPKVGRNEPCPCGSGKKYKHCHGK</sequence>
<keyword evidence="2" id="KW-1185">Reference proteome</keyword>
<name>A0A0B7GUB6_TREPH</name>
<dbReference type="AlphaFoldDB" id="A0A0B7GUB6"/>
<evidence type="ECO:0000313" key="2">
    <source>
        <dbReference type="Proteomes" id="UP000042527"/>
    </source>
</evidence>
<dbReference type="EMBL" id="CDNC01000007">
    <property type="protein sequence ID" value="CEM61122.1"/>
    <property type="molecule type" value="Genomic_DNA"/>
</dbReference>
<dbReference type="SUPFAM" id="SSF103642">
    <property type="entry name" value="Sec-C motif"/>
    <property type="match status" value="1"/>
</dbReference>
<organism evidence="1 2">
    <name type="scientific">Treponema phagedenis</name>
    <dbReference type="NCBI Taxonomy" id="162"/>
    <lineage>
        <taxon>Bacteria</taxon>
        <taxon>Pseudomonadati</taxon>
        <taxon>Spirochaetota</taxon>
        <taxon>Spirochaetia</taxon>
        <taxon>Spirochaetales</taxon>
        <taxon>Treponemataceae</taxon>
        <taxon>Treponema</taxon>
    </lineage>
</organism>
<protein>
    <recommendedName>
        <fullName evidence="3">SEC-C motif-containing protein</fullName>
    </recommendedName>
</protein>
<dbReference type="Gene3D" id="3.10.450.50">
    <property type="match status" value="1"/>
</dbReference>
<dbReference type="Pfam" id="PF02810">
    <property type="entry name" value="SEC-C"/>
    <property type="match status" value="1"/>
</dbReference>
<evidence type="ECO:0000313" key="1">
    <source>
        <dbReference type="EMBL" id="CEM61122.1"/>
    </source>
</evidence>
<proteinExistence type="predicted"/>
<gene>
    <name evidence="1" type="ORF">TPHV1_150004</name>
</gene>
<dbReference type="InterPro" id="IPR004027">
    <property type="entry name" value="SEC_C_motif"/>
</dbReference>
<evidence type="ECO:0008006" key="3">
    <source>
        <dbReference type="Google" id="ProtNLM"/>
    </source>
</evidence>